<organism evidence="9 10">
    <name type="scientific">Engelhardtia mirabilis</name>
    <dbReference type="NCBI Taxonomy" id="2528011"/>
    <lineage>
        <taxon>Bacteria</taxon>
        <taxon>Pseudomonadati</taxon>
        <taxon>Planctomycetota</taxon>
        <taxon>Planctomycetia</taxon>
        <taxon>Planctomycetia incertae sedis</taxon>
        <taxon>Engelhardtia</taxon>
    </lineage>
</organism>
<dbReference type="Gene3D" id="3.90.550.10">
    <property type="entry name" value="Spore Coat Polysaccharide Biosynthesis Protein SpsA, Chain A"/>
    <property type="match status" value="1"/>
</dbReference>
<sequence>MSITAHNPLSDPRCPDLGGYPRLRDKAVRAAVDSDAAGPRPRLSLIAPVYNEVDNLQRLADQVREALEPGIDYELLLVDDGSVDGSTAGIEALAASDPRVRGIFFEHNCGQSAATAAGIRLSRGELVATIDADLQNDPKDLPAMVELLDRSGADSVVGYRLKRRDSLVRRISSRLANGIRNWISRDSIRDTGCSLKVFRAEAVRSLPFFNGVHRFLPTLLRYHGFEVLEHPVDHHPRVAGVSKYGVRNRALRAFLDLLAVRWMRSRIVELPVGRVTPPHGAGSEAR</sequence>
<dbReference type="Proteomes" id="UP000316921">
    <property type="component" value="Chromosome"/>
</dbReference>
<keyword evidence="1" id="KW-1003">Cell membrane</keyword>
<dbReference type="GO" id="GO:0009103">
    <property type="term" value="P:lipopolysaccharide biosynthetic process"/>
    <property type="evidence" value="ECO:0007669"/>
    <property type="project" value="UniProtKB-KW"/>
</dbReference>
<proteinExistence type="predicted"/>
<evidence type="ECO:0000256" key="1">
    <source>
        <dbReference type="ARBA" id="ARBA00022475"/>
    </source>
</evidence>
<keyword evidence="2 9" id="KW-0328">Glycosyltransferase</keyword>
<evidence type="ECO:0000256" key="7">
    <source>
        <dbReference type="ARBA" id="ARBA00023136"/>
    </source>
</evidence>
<dbReference type="SUPFAM" id="SSF53448">
    <property type="entry name" value="Nucleotide-diphospho-sugar transferases"/>
    <property type="match status" value="1"/>
</dbReference>
<dbReference type="InterPro" id="IPR050256">
    <property type="entry name" value="Glycosyltransferase_2"/>
</dbReference>
<keyword evidence="4" id="KW-0812">Transmembrane</keyword>
<keyword evidence="5" id="KW-0448">Lipopolysaccharide biosynthesis</keyword>
<dbReference type="EMBL" id="CP036287">
    <property type="protein sequence ID" value="QDU66301.1"/>
    <property type="molecule type" value="Genomic_DNA"/>
</dbReference>
<evidence type="ECO:0000313" key="9">
    <source>
        <dbReference type="EMBL" id="QDU66301.1"/>
    </source>
</evidence>
<protein>
    <submittedName>
        <fullName evidence="9">Undecaprenyl-phosphate 4-deoxy-4-formamido-L-arabinose transferase</fullName>
        <ecNumber evidence="9">2.4.2.53</ecNumber>
    </submittedName>
</protein>
<dbReference type="InterPro" id="IPR001173">
    <property type="entry name" value="Glyco_trans_2-like"/>
</dbReference>
<accession>A0A518BH42</accession>
<dbReference type="GO" id="GO:0099621">
    <property type="term" value="F:undecaprenyl-phosphate 4-deoxy-4-formamido-L-arabinose transferase activity"/>
    <property type="evidence" value="ECO:0007669"/>
    <property type="project" value="UniProtKB-EC"/>
</dbReference>
<evidence type="ECO:0000313" key="10">
    <source>
        <dbReference type="Proteomes" id="UP000316921"/>
    </source>
</evidence>
<keyword evidence="3 9" id="KW-0808">Transferase</keyword>
<evidence type="ECO:0000256" key="3">
    <source>
        <dbReference type="ARBA" id="ARBA00022679"/>
    </source>
</evidence>
<dbReference type="Pfam" id="PF00535">
    <property type="entry name" value="Glycos_transf_2"/>
    <property type="match status" value="1"/>
</dbReference>
<evidence type="ECO:0000256" key="4">
    <source>
        <dbReference type="ARBA" id="ARBA00022692"/>
    </source>
</evidence>
<evidence type="ECO:0000256" key="6">
    <source>
        <dbReference type="ARBA" id="ARBA00022989"/>
    </source>
</evidence>
<evidence type="ECO:0000256" key="2">
    <source>
        <dbReference type="ARBA" id="ARBA00022676"/>
    </source>
</evidence>
<dbReference type="PANTHER" id="PTHR48090">
    <property type="entry name" value="UNDECAPRENYL-PHOSPHATE 4-DEOXY-4-FORMAMIDO-L-ARABINOSE TRANSFERASE-RELATED"/>
    <property type="match status" value="1"/>
</dbReference>
<dbReference type="GO" id="GO:0005886">
    <property type="term" value="C:plasma membrane"/>
    <property type="evidence" value="ECO:0007669"/>
    <property type="project" value="TreeGrafter"/>
</dbReference>
<name>A0A518BH42_9BACT</name>
<evidence type="ECO:0000256" key="5">
    <source>
        <dbReference type="ARBA" id="ARBA00022985"/>
    </source>
</evidence>
<dbReference type="AlphaFoldDB" id="A0A518BH42"/>
<dbReference type="KEGG" id="pbap:Pla133_13690"/>
<dbReference type="PANTHER" id="PTHR48090:SF3">
    <property type="entry name" value="UNDECAPRENYL-PHOSPHATE 4-DEOXY-4-FORMAMIDO-L-ARABINOSE TRANSFERASE"/>
    <property type="match status" value="1"/>
</dbReference>
<dbReference type="InterPro" id="IPR029044">
    <property type="entry name" value="Nucleotide-diphossugar_trans"/>
</dbReference>
<keyword evidence="7" id="KW-0472">Membrane</keyword>
<dbReference type="CDD" id="cd04187">
    <property type="entry name" value="DPM1_like_bac"/>
    <property type="match status" value="1"/>
</dbReference>
<dbReference type="RefSeq" id="WP_145063804.1">
    <property type="nucleotide sequence ID" value="NZ_CP036287.1"/>
</dbReference>
<keyword evidence="10" id="KW-1185">Reference proteome</keyword>
<dbReference type="EC" id="2.4.2.53" evidence="9"/>
<gene>
    <name evidence="9" type="primary">arnC_1</name>
    <name evidence="9" type="ORF">Pla133_13690</name>
</gene>
<evidence type="ECO:0000259" key="8">
    <source>
        <dbReference type="Pfam" id="PF00535"/>
    </source>
</evidence>
<keyword evidence="6" id="KW-1133">Transmembrane helix</keyword>
<feature type="domain" description="Glycosyltransferase 2-like" evidence="8">
    <location>
        <begin position="44"/>
        <end position="177"/>
    </location>
</feature>
<reference evidence="9 10" key="1">
    <citation type="submission" date="2019-02" db="EMBL/GenBank/DDBJ databases">
        <title>Deep-cultivation of Planctomycetes and their phenomic and genomic characterization uncovers novel biology.</title>
        <authorList>
            <person name="Wiegand S."/>
            <person name="Jogler M."/>
            <person name="Boedeker C."/>
            <person name="Pinto D."/>
            <person name="Vollmers J."/>
            <person name="Rivas-Marin E."/>
            <person name="Kohn T."/>
            <person name="Peeters S.H."/>
            <person name="Heuer A."/>
            <person name="Rast P."/>
            <person name="Oberbeckmann S."/>
            <person name="Bunk B."/>
            <person name="Jeske O."/>
            <person name="Meyerdierks A."/>
            <person name="Storesund J.E."/>
            <person name="Kallscheuer N."/>
            <person name="Luecker S."/>
            <person name="Lage O.M."/>
            <person name="Pohl T."/>
            <person name="Merkel B.J."/>
            <person name="Hornburger P."/>
            <person name="Mueller R.-W."/>
            <person name="Bruemmer F."/>
            <person name="Labrenz M."/>
            <person name="Spormann A.M."/>
            <person name="Op den Camp H."/>
            <person name="Overmann J."/>
            <person name="Amann R."/>
            <person name="Jetten M.S.M."/>
            <person name="Mascher T."/>
            <person name="Medema M.H."/>
            <person name="Devos D.P."/>
            <person name="Kaster A.-K."/>
            <person name="Ovreas L."/>
            <person name="Rohde M."/>
            <person name="Galperin M.Y."/>
            <person name="Jogler C."/>
        </authorList>
    </citation>
    <scope>NUCLEOTIDE SEQUENCE [LARGE SCALE GENOMIC DNA]</scope>
    <source>
        <strain evidence="9 10">Pla133</strain>
    </source>
</reference>